<keyword evidence="5" id="KW-0560">Oxidoreductase</keyword>
<dbReference type="InterPro" id="IPR006094">
    <property type="entry name" value="Oxid_FAD_bind_N"/>
</dbReference>
<reference evidence="7" key="1">
    <citation type="submission" date="2023-04" db="EMBL/GenBank/DDBJ databases">
        <title>Characterization and analysis of the complete genome of Gordonia rubripertincta 112, the degrader of aromatic and aliphatic compounds.</title>
        <authorList>
            <person name="Frantsuzova E."/>
            <person name="Bogun A."/>
            <person name="Delegan Y."/>
        </authorList>
    </citation>
    <scope>NUCLEOTIDE SEQUENCE</scope>
    <source>
        <strain evidence="7">112</strain>
    </source>
</reference>
<evidence type="ECO:0000256" key="2">
    <source>
        <dbReference type="ARBA" id="ARBA00005466"/>
    </source>
</evidence>
<keyword evidence="3" id="KW-0285">Flavoprotein</keyword>
<comment type="caution">
    <text evidence="7">The sequence shown here is derived from an EMBL/GenBank/DDBJ whole genome shotgun (WGS) entry which is preliminary data.</text>
</comment>
<accession>A0AAW6RC11</accession>
<dbReference type="SUPFAM" id="SSF51679">
    <property type="entry name" value="Bacterial luciferase-like"/>
    <property type="match status" value="1"/>
</dbReference>
<evidence type="ECO:0000259" key="6">
    <source>
        <dbReference type="PROSITE" id="PS51387"/>
    </source>
</evidence>
<keyword evidence="4" id="KW-0274">FAD</keyword>
<dbReference type="InterPro" id="IPR016169">
    <property type="entry name" value="FAD-bd_PCMH_sub2"/>
</dbReference>
<dbReference type="InterPro" id="IPR006093">
    <property type="entry name" value="Oxy_OxRdtase_FAD_BS"/>
</dbReference>
<dbReference type="RefSeq" id="WP_005199827.1">
    <property type="nucleotide sequence ID" value="NZ_CP136136.1"/>
</dbReference>
<dbReference type="Pfam" id="PF00296">
    <property type="entry name" value="Bac_luciferase"/>
    <property type="match status" value="1"/>
</dbReference>
<dbReference type="PANTHER" id="PTHR42973:SF39">
    <property type="entry name" value="FAD-BINDING PCMH-TYPE DOMAIN-CONTAINING PROTEIN"/>
    <property type="match status" value="1"/>
</dbReference>
<evidence type="ECO:0000256" key="4">
    <source>
        <dbReference type="ARBA" id="ARBA00022827"/>
    </source>
</evidence>
<dbReference type="Gene3D" id="3.30.43.10">
    <property type="entry name" value="Uridine Diphospho-n-acetylenolpyruvylglucosamine Reductase, domain 2"/>
    <property type="match status" value="1"/>
</dbReference>
<evidence type="ECO:0000313" key="7">
    <source>
        <dbReference type="EMBL" id="MDG6783772.1"/>
    </source>
</evidence>
<dbReference type="Pfam" id="PF01565">
    <property type="entry name" value="FAD_binding_4"/>
    <property type="match status" value="1"/>
</dbReference>
<dbReference type="InterPro" id="IPR011251">
    <property type="entry name" value="Luciferase-like_dom"/>
</dbReference>
<comment type="similarity">
    <text evidence="2">Belongs to the oxygen-dependent FAD-linked oxidoreductase family.</text>
</comment>
<evidence type="ECO:0000256" key="5">
    <source>
        <dbReference type="ARBA" id="ARBA00023002"/>
    </source>
</evidence>
<dbReference type="GO" id="GO:0071949">
    <property type="term" value="F:FAD binding"/>
    <property type="evidence" value="ECO:0007669"/>
    <property type="project" value="InterPro"/>
</dbReference>
<comment type="cofactor">
    <cofactor evidence="1">
        <name>FAD</name>
        <dbReference type="ChEBI" id="CHEBI:57692"/>
    </cofactor>
</comment>
<name>A0AAW6RC11_GORRU</name>
<dbReference type="SUPFAM" id="SSF56176">
    <property type="entry name" value="FAD-binding/transporter-associated domain-like"/>
    <property type="match status" value="1"/>
</dbReference>
<dbReference type="PROSITE" id="PS51387">
    <property type="entry name" value="FAD_PCMH"/>
    <property type="match status" value="1"/>
</dbReference>
<dbReference type="PANTHER" id="PTHR42973">
    <property type="entry name" value="BINDING OXIDOREDUCTASE, PUTATIVE (AFU_ORTHOLOGUE AFUA_1G17690)-RELATED"/>
    <property type="match status" value="1"/>
</dbReference>
<feature type="domain" description="FAD-binding PCMH-type" evidence="6">
    <location>
        <begin position="324"/>
        <end position="472"/>
    </location>
</feature>
<dbReference type="InterPro" id="IPR016166">
    <property type="entry name" value="FAD-bd_PCMH"/>
</dbReference>
<dbReference type="InterPro" id="IPR036318">
    <property type="entry name" value="FAD-bd_PCMH-like_sf"/>
</dbReference>
<dbReference type="InterPro" id="IPR050416">
    <property type="entry name" value="FAD-linked_Oxidoreductase"/>
</dbReference>
<gene>
    <name evidence="7" type="ORF">QBL07_23445</name>
</gene>
<dbReference type="AlphaFoldDB" id="A0AAW6RC11"/>
<evidence type="ECO:0000256" key="3">
    <source>
        <dbReference type="ARBA" id="ARBA00022630"/>
    </source>
</evidence>
<dbReference type="Gene3D" id="3.30.465.10">
    <property type="match status" value="1"/>
</dbReference>
<dbReference type="InterPro" id="IPR016167">
    <property type="entry name" value="FAD-bd_PCMH_sub1"/>
</dbReference>
<dbReference type="InterPro" id="IPR036661">
    <property type="entry name" value="Luciferase-like_sf"/>
</dbReference>
<proteinExistence type="inferred from homology"/>
<dbReference type="PROSITE" id="PS00862">
    <property type="entry name" value="OX2_COVAL_FAD"/>
    <property type="match status" value="1"/>
</dbReference>
<protein>
    <submittedName>
        <fullName evidence="7">LLM class flavin-dependent oxidoreductase</fullName>
    </submittedName>
</protein>
<organism evidence="7">
    <name type="scientific">Gordonia rubripertincta</name>
    <name type="common">Rhodococcus corallinus</name>
    <dbReference type="NCBI Taxonomy" id="36822"/>
    <lineage>
        <taxon>Bacteria</taxon>
        <taxon>Bacillati</taxon>
        <taxon>Actinomycetota</taxon>
        <taxon>Actinomycetes</taxon>
        <taxon>Mycobacteriales</taxon>
        <taxon>Gordoniaceae</taxon>
        <taxon>Gordonia</taxon>
    </lineage>
</organism>
<dbReference type="Gene3D" id="3.20.20.30">
    <property type="entry name" value="Luciferase-like domain"/>
    <property type="match status" value="1"/>
</dbReference>
<sequence length="472" mass="49691">MTNCGHSIRTGVEVTGAQDPRLTADLARAAEQHGYEVIFVADSADTGLDALTLAAWSAGVTTTVNVVPRLEATTRPASVVARATSSLQLLSDNRAAVAFTRDPATTEVDWIDEAVSVIRSLHDTNGPGRVSRSGTHHRLAGAEPGPSLDREVPIWISGSDSSIAAVSGRLADGWMADFGDYDPARLAELHSAVDHAAVEVGRDPREIRRGVTLPGGSEIDSSALVSSVVDHGVSLFVLRIDATHGIDVVSRDMRAFFITVSAARAEVETVLPANSLSSKRFRRHDVRARRRAGIGYDEIPEDLVGGAVEPGDPAFGTLHSTYLRGGDPGLVLRPRTVSEVASAVSFAGTHRHLPLGLRSGGHGISGRSTNDGGLVIDVGALNDITVLDEATRLVRIGPGARWRDVATTLQPFGWALSSGDYGGVGVGGLATAGGIGFLSRAHGLTIDHLRAVLGSSRSRCELRRRGGLRVHR</sequence>
<dbReference type="GO" id="GO:0016705">
    <property type="term" value="F:oxidoreductase activity, acting on paired donors, with incorporation or reduction of molecular oxygen"/>
    <property type="evidence" value="ECO:0007669"/>
    <property type="project" value="InterPro"/>
</dbReference>
<evidence type="ECO:0000256" key="1">
    <source>
        <dbReference type="ARBA" id="ARBA00001974"/>
    </source>
</evidence>
<dbReference type="EMBL" id="JARUXG010000030">
    <property type="protein sequence ID" value="MDG6783772.1"/>
    <property type="molecule type" value="Genomic_DNA"/>
</dbReference>